<comment type="caution">
    <text evidence="2">The sequence shown here is derived from an EMBL/GenBank/DDBJ whole genome shotgun (WGS) entry which is preliminary data.</text>
</comment>
<keyword evidence="1" id="KW-1133">Transmembrane helix</keyword>
<protein>
    <recommendedName>
        <fullName evidence="4">Transmembrane protein</fullName>
    </recommendedName>
</protein>
<reference evidence="2" key="1">
    <citation type="journal article" date="2021" name="New Phytol.">
        <title>Evolutionary innovations through gain and loss of genes in the ectomycorrhizal Boletales.</title>
        <authorList>
            <person name="Wu G."/>
            <person name="Miyauchi S."/>
            <person name="Morin E."/>
            <person name="Kuo A."/>
            <person name="Drula E."/>
            <person name="Varga T."/>
            <person name="Kohler A."/>
            <person name="Feng B."/>
            <person name="Cao Y."/>
            <person name="Lipzen A."/>
            <person name="Daum C."/>
            <person name="Hundley H."/>
            <person name="Pangilinan J."/>
            <person name="Johnson J."/>
            <person name="Barry K."/>
            <person name="LaButti K."/>
            <person name="Ng V."/>
            <person name="Ahrendt S."/>
            <person name="Min B."/>
            <person name="Choi I.G."/>
            <person name="Park H."/>
            <person name="Plett J.M."/>
            <person name="Magnuson J."/>
            <person name="Spatafora J.W."/>
            <person name="Nagy L.G."/>
            <person name="Henrissat B."/>
            <person name="Grigoriev I.V."/>
            <person name="Yang Z.L."/>
            <person name="Xu J."/>
            <person name="Martin F.M."/>
        </authorList>
    </citation>
    <scope>NUCLEOTIDE SEQUENCE</scope>
    <source>
        <strain evidence="2">KKN 215</strain>
    </source>
</reference>
<gene>
    <name evidence="2" type="ORF">BXZ70DRAFT_914856</name>
</gene>
<evidence type="ECO:0008006" key="4">
    <source>
        <dbReference type="Google" id="ProtNLM"/>
    </source>
</evidence>
<keyword evidence="3" id="KW-1185">Reference proteome</keyword>
<feature type="transmembrane region" description="Helical" evidence="1">
    <location>
        <begin position="117"/>
        <end position="143"/>
    </location>
</feature>
<dbReference type="Proteomes" id="UP000813824">
    <property type="component" value="Unassembled WGS sequence"/>
</dbReference>
<keyword evidence="1" id="KW-0812">Transmembrane</keyword>
<keyword evidence="1" id="KW-0472">Membrane</keyword>
<dbReference type="OrthoDB" id="3188789at2759"/>
<sequence length="341" mass="38443">MSHQQPIWRPFLLFRSVIFALLTWFNVIALGFAIWDVVALEDAGETAFGPAIFIIFNSCATFLLLLRAIAELCTRKVKTAQVNVECAWSFIMATLHFASAVYITVMGPPMYCSSQDLVNVCAASTVLVIVTWLSSVTMMLYFLGLYMTAISHYWVYGSIWSTSVYDVAWFSPRDDFTPVSIRPSRKSLHDLEKGETNRYSYDSTSTPSTPSTLFDYTHTDTPRVFKLRPPPLSHQSSQETLRPAWAQSIQARRGVDQPFSLPGAKHLSRMIMACTPNSPPPSVPPKAKLYELPELELDLTPRYPSYSQFPESVHDEDKPISFQRLSQWVRADSAGSRSSSR</sequence>
<accession>A0A8K0UWI9</accession>
<name>A0A8K0UWI9_9AGAR</name>
<feature type="transmembrane region" description="Helical" evidence="1">
    <location>
        <begin position="87"/>
        <end position="105"/>
    </location>
</feature>
<feature type="transmembrane region" description="Helical" evidence="1">
    <location>
        <begin position="12"/>
        <end position="35"/>
    </location>
</feature>
<dbReference type="EMBL" id="JAEVFJ010000002">
    <property type="protein sequence ID" value="KAH8106733.1"/>
    <property type="molecule type" value="Genomic_DNA"/>
</dbReference>
<evidence type="ECO:0000313" key="2">
    <source>
        <dbReference type="EMBL" id="KAH8106733.1"/>
    </source>
</evidence>
<evidence type="ECO:0000256" key="1">
    <source>
        <dbReference type="SAM" id="Phobius"/>
    </source>
</evidence>
<feature type="transmembrane region" description="Helical" evidence="1">
    <location>
        <begin position="47"/>
        <end position="66"/>
    </location>
</feature>
<dbReference type="AlphaFoldDB" id="A0A8K0UWI9"/>
<proteinExistence type="predicted"/>
<evidence type="ECO:0000313" key="3">
    <source>
        <dbReference type="Proteomes" id="UP000813824"/>
    </source>
</evidence>
<organism evidence="2 3">
    <name type="scientific">Cristinia sonorae</name>
    <dbReference type="NCBI Taxonomy" id="1940300"/>
    <lineage>
        <taxon>Eukaryota</taxon>
        <taxon>Fungi</taxon>
        <taxon>Dikarya</taxon>
        <taxon>Basidiomycota</taxon>
        <taxon>Agaricomycotina</taxon>
        <taxon>Agaricomycetes</taxon>
        <taxon>Agaricomycetidae</taxon>
        <taxon>Agaricales</taxon>
        <taxon>Pleurotineae</taxon>
        <taxon>Stephanosporaceae</taxon>
        <taxon>Cristinia</taxon>
    </lineage>
</organism>